<accession>A0A4Q7L7W3</accession>
<comment type="caution">
    <text evidence="9">The sequence shown here is derived from an EMBL/GenBank/DDBJ whole genome shotgun (WGS) entry which is preliminary data.</text>
</comment>
<dbReference type="SUPFAM" id="SSF88659">
    <property type="entry name" value="Sigma3 and sigma4 domains of RNA polymerase sigma factors"/>
    <property type="match status" value="1"/>
</dbReference>
<dbReference type="GO" id="GO:0006352">
    <property type="term" value="P:DNA-templated transcription initiation"/>
    <property type="evidence" value="ECO:0007669"/>
    <property type="project" value="InterPro"/>
</dbReference>
<dbReference type="PANTHER" id="PTHR43133">
    <property type="entry name" value="RNA POLYMERASE ECF-TYPE SIGMA FACTO"/>
    <property type="match status" value="1"/>
</dbReference>
<evidence type="ECO:0000256" key="1">
    <source>
        <dbReference type="ARBA" id="ARBA00010641"/>
    </source>
</evidence>
<keyword evidence="3 6" id="KW-0731">Sigma factor</keyword>
<dbReference type="RefSeq" id="WP_130342377.1">
    <property type="nucleotide sequence ID" value="NZ_SGWQ01000001.1"/>
</dbReference>
<dbReference type="CDD" id="cd06171">
    <property type="entry name" value="Sigma70_r4"/>
    <property type="match status" value="1"/>
</dbReference>
<dbReference type="InterPro" id="IPR000838">
    <property type="entry name" value="RNA_pol_sigma70_ECF_CS"/>
</dbReference>
<evidence type="ECO:0000259" key="8">
    <source>
        <dbReference type="Pfam" id="PF08281"/>
    </source>
</evidence>
<dbReference type="AlphaFoldDB" id="A0A4Q7L7W3"/>
<evidence type="ECO:0000313" key="9">
    <source>
        <dbReference type="EMBL" id="RZS44731.1"/>
    </source>
</evidence>
<dbReference type="InterPro" id="IPR039425">
    <property type="entry name" value="RNA_pol_sigma-70-like"/>
</dbReference>
<dbReference type="EMBL" id="SGWQ01000001">
    <property type="protein sequence ID" value="RZS44731.1"/>
    <property type="molecule type" value="Genomic_DNA"/>
</dbReference>
<evidence type="ECO:0000259" key="7">
    <source>
        <dbReference type="Pfam" id="PF04542"/>
    </source>
</evidence>
<dbReference type="InterPro" id="IPR036388">
    <property type="entry name" value="WH-like_DNA-bd_sf"/>
</dbReference>
<keyword evidence="10" id="KW-1185">Reference proteome</keyword>
<reference evidence="9 10" key="1">
    <citation type="submission" date="2019-02" db="EMBL/GenBank/DDBJ databases">
        <title>Genomic Encyclopedia of Type Strains, Phase IV (KMG-IV): sequencing the most valuable type-strain genomes for metagenomic binning, comparative biology and taxonomic classification.</title>
        <authorList>
            <person name="Goeker M."/>
        </authorList>
    </citation>
    <scope>NUCLEOTIDE SEQUENCE [LARGE SCALE GENOMIC DNA]</scope>
    <source>
        <strain evidence="9 10">DSM 101727</strain>
    </source>
</reference>
<keyword evidence="2 6" id="KW-0805">Transcription regulation</keyword>
<feature type="domain" description="RNA polymerase sigma factor 70 region 4 type 2" evidence="8">
    <location>
        <begin position="117"/>
        <end position="166"/>
    </location>
</feature>
<dbReference type="PROSITE" id="PS01063">
    <property type="entry name" value="SIGMA70_ECF"/>
    <property type="match status" value="1"/>
</dbReference>
<organism evidence="9 10">
    <name type="scientific">Herbihabitans rhizosphaerae</name>
    <dbReference type="NCBI Taxonomy" id="1872711"/>
    <lineage>
        <taxon>Bacteria</taxon>
        <taxon>Bacillati</taxon>
        <taxon>Actinomycetota</taxon>
        <taxon>Actinomycetes</taxon>
        <taxon>Pseudonocardiales</taxon>
        <taxon>Pseudonocardiaceae</taxon>
        <taxon>Herbihabitans</taxon>
    </lineage>
</organism>
<evidence type="ECO:0000313" key="10">
    <source>
        <dbReference type="Proteomes" id="UP000294257"/>
    </source>
</evidence>
<dbReference type="InterPro" id="IPR007627">
    <property type="entry name" value="RNA_pol_sigma70_r2"/>
</dbReference>
<dbReference type="Gene3D" id="1.10.10.10">
    <property type="entry name" value="Winged helix-like DNA-binding domain superfamily/Winged helix DNA-binding domain"/>
    <property type="match status" value="1"/>
</dbReference>
<dbReference type="InterPro" id="IPR014284">
    <property type="entry name" value="RNA_pol_sigma-70_dom"/>
</dbReference>
<feature type="domain" description="RNA polymerase sigma-70 region 2" evidence="7">
    <location>
        <begin position="29"/>
        <end position="91"/>
    </location>
</feature>
<dbReference type="Pfam" id="PF08281">
    <property type="entry name" value="Sigma70_r4_2"/>
    <property type="match status" value="1"/>
</dbReference>
<dbReference type="PANTHER" id="PTHR43133:SF61">
    <property type="entry name" value="ECF RNA POLYMERASE SIGMA FACTOR SIGC"/>
    <property type="match status" value="1"/>
</dbReference>
<dbReference type="GO" id="GO:0006950">
    <property type="term" value="P:response to stress"/>
    <property type="evidence" value="ECO:0007669"/>
    <property type="project" value="UniProtKB-ARBA"/>
</dbReference>
<dbReference type="Proteomes" id="UP000294257">
    <property type="component" value="Unassembled WGS sequence"/>
</dbReference>
<sequence>MDDDELTRLAFRAARGEAAAAEALVAATRGQLHRMLTYLADPRVAEDLVQETYLRAFAALPKFAGHSPARAWLAAIARNVAADHLRTRKRRPPPVLLGDASVADIVTTPDHGRTVVLRQLIAELDPERREAFVLTQVIGLPYADVARICDCPVGTIRSRVFRARDDLTRALAERDDPRVNEA</sequence>
<dbReference type="Pfam" id="PF04542">
    <property type="entry name" value="Sigma70_r2"/>
    <property type="match status" value="1"/>
</dbReference>
<dbReference type="NCBIfam" id="TIGR02937">
    <property type="entry name" value="sigma70-ECF"/>
    <property type="match status" value="1"/>
</dbReference>
<gene>
    <name evidence="9" type="ORF">EV193_101608</name>
</gene>
<evidence type="ECO:0000256" key="3">
    <source>
        <dbReference type="ARBA" id="ARBA00023082"/>
    </source>
</evidence>
<proteinExistence type="inferred from homology"/>
<dbReference type="InterPro" id="IPR013324">
    <property type="entry name" value="RNA_pol_sigma_r3/r4-like"/>
</dbReference>
<evidence type="ECO:0000256" key="4">
    <source>
        <dbReference type="ARBA" id="ARBA00023125"/>
    </source>
</evidence>
<evidence type="ECO:0000256" key="2">
    <source>
        <dbReference type="ARBA" id="ARBA00023015"/>
    </source>
</evidence>
<dbReference type="InterPro" id="IPR013325">
    <property type="entry name" value="RNA_pol_sigma_r2"/>
</dbReference>
<comment type="similarity">
    <text evidence="1 6">Belongs to the sigma-70 factor family. ECF subfamily.</text>
</comment>
<evidence type="ECO:0000256" key="6">
    <source>
        <dbReference type="RuleBase" id="RU000716"/>
    </source>
</evidence>
<dbReference type="OrthoDB" id="3821507at2"/>
<dbReference type="SUPFAM" id="SSF88946">
    <property type="entry name" value="Sigma2 domain of RNA polymerase sigma factors"/>
    <property type="match status" value="1"/>
</dbReference>
<keyword evidence="5 6" id="KW-0804">Transcription</keyword>
<dbReference type="GO" id="GO:0016987">
    <property type="term" value="F:sigma factor activity"/>
    <property type="evidence" value="ECO:0007669"/>
    <property type="project" value="UniProtKB-KW"/>
</dbReference>
<dbReference type="Gene3D" id="1.10.1740.10">
    <property type="match status" value="1"/>
</dbReference>
<dbReference type="InterPro" id="IPR013249">
    <property type="entry name" value="RNA_pol_sigma70_r4_t2"/>
</dbReference>
<evidence type="ECO:0000256" key="5">
    <source>
        <dbReference type="ARBA" id="ARBA00023163"/>
    </source>
</evidence>
<dbReference type="GO" id="GO:0003677">
    <property type="term" value="F:DNA binding"/>
    <property type="evidence" value="ECO:0007669"/>
    <property type="project" value="UniProtKB-KW"/>
</dbReference>
<protein>
    <recommendedName>
        <fullName evidence="6">RNA polymerase sigma factor</fullName>
    </recommendedName>
</protein>
<keyword evidence="4 6" id="KW-0238">DNA-binding</keyword>
<name>A0A4Q7L7W3_9PSEU</name>